<evidence type="ECO:0000256" key="1">
    <source>
        <dbReference type="ARBA" id="ARBA00023157"/>
    </source>
</evidence>
<dbReference type="PANTHER" id="PTHR48071:SF18">
    <property type="entry name" value="DELETED IN MALIGNANT BRAIN TUMORS 1 PROTEIN-RELATED"/>
    <property type="match status" value="1"/>
</dbReference>
<name>A0ABY7GAQ5_MYAAR</name>
<keyword evidence="3" id="KW-0812">Transmembrane</keyword>
<dbReference type="Proteomes" id="UP001164746">
    <property type="component" value="Chromosome 17"/>
</dbReference>
<dbReference type="InterPro" id="IPR036772">
    <property type="entry name" value="SRCR-like_dom_sf"/>
</dbReference>
<dbReference type="InterPro" id="IPR001190">
    <property type="entry name" value="SRCR"/>
</dbReference>
<organism evidence="5 6">
    <name type="scientific">Mya arenaria</name>
    <name type="common">Soft-shell clam</name>
    <dbReference type="NCBI Taxonomy" id="6604"/>
    <lineage>
        <taxon>Eukaryota</taxon>
        <taxon>Metazoa</taxon>
        <taxon>Spiralia</taxon>
        <taxon>Lophotrochozoa</taxon>
        <taxon>Mollusca</taxon>
        <taxon>Bivalvia</taxon>
        <taxon>Autobranchia</taxon>
        <taxon>Heteroconchia</taxon>
        <taxon>Euheterodonta</taxon>
        <taxon>Imparidentia</taxon>
        <taxon>Neoheterodontei</taxon>
        <taxon>Myida</taxon>
        <taxon>Myoidea</taxon>
        <taxon>Myidae</taxon>
        <taxon>Mya</taxon>
    </lineage>
</organism>
<dbReference type="Pfam" id="PF00530">
    <property type="entry name" value="SRCR"/>
    <property type="match status" value="1"/>
</dbReference>
<keyword evidence="3" id="KW-0472">Membrane</keyword>
<keyword evidence="6" id="KW-1185">Reference proteome</keyword>
<dbReference type="PROSITE" id="PS50287">
    <property type="entry name" value="SRCR_2"/>
    <property type="match status" value="1"/>
</dbReference>
<dbReference type="Gene3D" id="3.10.250.10">
    <property type="entry name" value="SRCR-like domain"/>
    <property type="match status" value="1"/>
</dbReference>
<reference evidence="5" key="1">
    <citation type="submission" date="2022-11" db="EMBL/GenBank/DDBJ databases">
        <title>Centuries of genome instability and evolution in soft-shell clam transmissible cancer (bioRxiv).</title>
        <authorList>
            <person name="Hart S.F.M."/>
            <person name="Yonemitsu M.A."/>
            <person name="Giersch R.M."/>
            <person name="Beal B.F."/>
            <person name="Arriagada G."/>
            <person name="Davis B.W."/>
            <person name="Ostrander E.A."/>
            <person name="Goff S.P."/>
            <person name="Metzger M.J."/>
        </authorList>
    </citation>
    <scope>NUCLEOTIDE SEQUENCE</scope>
    <source>
        <strain evidence="5">MELC-2E11</strain>
        <tissue evidence="5">Siphon/mantle</tissue>
    </source>
</reference>
<feature type="domain" description="SRCR" evidence="4">
    <location>
        <begin position="35"/>
        <end position="81"/>
    </location>
</feature>
<keyword evidence="3" id="KW-1133">Transmembrane helix</keyword>
<feature type="transmembrane region" description="Helical" evidence="3">
    <location>
        <begin position="16"/>
        <end position="37"/>
    </location>
</feature>
<evidence type="ECO:0000313" key="6">
    <source>
        <dbReference type="Proteomes" id="UP001164746"/>
    </source>
</evidence>
<dbReference type="SUPFAM" id="SSF56487">
    <property type="entry name" value="SRCR-like"/>
    <property type="match status" value="1"/>
</dbReference>
<evidence type="ECO:0000256" key="3">
    <source>
        <dbReference type="SAM" id="Phobius"/>
    </source>
</evidence>
<keyword evidence="1" id="KW-1015">Disulfide bond</keyword>
<gene>
    <name evidence="5" type="ORF">MAR_033186</name>
</gene>
<accession>A0ABY7GAQ5</accession>
<evidence type="ECO:0000259" key="4">
    <source>
        <dbReference type="PROSITE" id="PS50287"/>
    </source>
</evidence>
<evidence type="ECO:0000256" key="2">
    <source>
        <dbReference type="PROSITE-ProRule" id="PRU00196"/>
    </source>
</evidence>
<dbReference type="PANTHER" id="PTHR48071">
    <property type="entry name" value="SRCR DOMAIN-CONTAINING PROTEIN"/>
    <property type="match status" value="1"/>
</dbReference>
<dbReference type="EMBL" id="CP111028">
    <property type="protein sequence ID" value="WAR30644.1"/>
    <property type="molecule type" value="Genomic_DNA"/>
</dbReference>
<sequence>MGRVPQTARDKRLCDLCRIACLASLFSVISAATQIYLSGGRGPYEGTVHVRHNNQWGTICDDNFDNNDALVVCRMLGYFDG</sequence>
<protein>
    <submittedName>
        <fullName evidence="5">MSRE-like protein</fullName>
    </submittedName>
</protein>
<comment type="caution">
    <text evidence="2">Lacks conserved residue(s) required for the propagation of feature annotation.</text>
</comment>
<dbReference type="PRINTS" id="PR00258">
    <property type="entry name" value="SPERACTRCPTR"/>
</dbReference>
<evidence type="ECO:0000313" key="5">
    <source>
        <dbReference type="EMBL" id="WAR30644.1"/>
    </source>
</evidence>
<proteinExistence type="predicted"/>